<protein>
    <submittedName>
        <fullName evidence="1">Uncharacterized protein</fullName>
    </submittedName>
</protein>
<dbReference type="EMBL" id="KY052831">
    <property type="protein sequence ID" value="ASF00375.1"/>
    <property type="molecule type" value="Genomic_DNA"/>
</dbReference>
<organism evidence="1">
    <name type="scientific">uncultured virus</name>
    <dbReference type="NCBI Taxonomy" id="340016"/>
    <lineage>
        <taxon>Viruses</taxon>
        <taxon>environmental samples</taxon>
    </lineage>
</organism>
<evidence type="ECO:0000313" key="1">
    <source>
        <dbReference type="EMBL" id="ASF00375.1"/>
    </source>
</evidence>
<proteinExistence type="predicted"/>
<name>A0A218MM72_9VIRU</name>
<accession>A0A218MM72</accession>
<reference evidence="1" key="1">
    <citation type="submission" date="2016-10" db="EMBL/GenBank/DDBJ databases">
        <authorList>
            <person name="Varghese N."/>
        </authorList>
    </citation>
    <scope>NUCLEOTIDE SEQUENCE</scope>
</reference>
<reference evidence="1" key="2">
    <citation type="journal article" date="2017" name="Nat. Commun.">
        <title>Single-virus genomics reveals hidden cosmopolitan and abundant viruses.</title>
        <authorList>
            <person name="Martinez-Hernandez F."/>
            <person name="Fornas O."/>
            <person name="Lluesma Gomez M."/>
            <person name="Bolduc B."/>
            <person name="de la Cruz Pena M.J."/>
            <person name="Martinez J.M."/>
            <person name="Anton J."/>
            <person name="Gasol J.M."/>
            <person name="Rosselli R."/>
            <person name="Rodriguez-Valera F."/>
            <person name="Sullivan M.B."/>
            <person name="Acinas S.G."/>
            <person name="Martinez-Garcia M."/>
        </authorList>
    </citation>
    <scope>NUCLEOTIDE SEQUENCE</scope>
</reference>
<sequence length="267" mass="27860">MAAKYLYFDGGSNNAMTFPVDRLLAMDQMDDTSVQLTFEHVLGTSSSFTKVDLTVDTATEKSVMKDISEAIAFGKDQFVVIADSVNGNFINSSITAVSVDDSGANNNGLSAGLGITEATGEVYHSFIEKNGNIIKTSIYIDLTGLRSTAADDIIGNDGTSNPCHIGQIVAASSGTIFAGTVSCLETPAGGDDEIDLYSATEGTGAEDTAISTLTETKLLDSGSHAANAFKSLTAFPAADEYLYLVAGDTTNADYTAGKLLIELYGTE</sequence>